<feature type="non-terminal residue" evidence="2">
    <location>
        <position position="85"/>
    </location>
</feature>
<comment type="caution">
    <text evidence="2">The sequence shown here is derived from an EMBL/GenBank/DDBJ whole genome shotgun (WGS) entry which is preliminary data.</text>
</comment>
<gene>
    <name evidence="2" type="ORF">E4P33_10090</name>
</gene>
<dbReference type="Pfam" id="PF03446">
    <property type="entry name" value="NAD_binding_2"/>
    <property type="match status" value="1"/>
</dbReference>
<evidence type="ECO:0000259" key="1">
    <source>
        <dbReference type="Pfam" id="PF03446"/>
    </source>
</evidence>
<dbReference type="RefSeq" id="WP_135010827.1">
    <property type="nucleotide sequence ID" value="NZ_SPNK01000012.1"/>
</dbReference>
<evidence type="ECO:0000313" key="3">
    <source>
        <dbReference type="Proteomes" id="UP000298017"/>
    </source>
</evidence>
<dbReference type="Proteomes" id="UP000298017">
    <property type="component" value="Unassembled WGS sequence"/>
</dbReference>
<accession>A0AAX2SB22</accession>
<organism evidence="2 3">
    <name type="scientific">Kocuria rhizophila</name>
    <dbReference type="NCBI Taxonomy" id="72000"/>
    <lineage>
        <taxon>Bacteria</taxon>
        <taxon>Bacillati</taxon>
        <taxon>Actinomycetota</taxon>
        <taxon>Actinomycetes</taxon>
        <taxon>Micrococcales</taxon>
        <taxon>Micrococcaceae</taxon>
        <taxon>Kocuria</taxon>
    </lineage>
</organism>
<dbReference type="AlphaFoldDB" id="A0AAX2SB22"/>
<dbReference type="InterPro" id="IPR036291">
    <property type="entry name" value="NAD(P)-bd_dom_sf"/>
</dbReference>
<dbReference type="EMBL" id="SPNK01000012">
    <property type="protein sequence ID" value="TFH99877.1"/>
    <property type="molecule type" value="Genomic_DNA"/>
</dbReference>
<sequence>MTTIPRTVGVIGLGAMGTPMTGHLVAAGHDVVVLRHSLHKAEGARPVDDPRHMASQADVVLLMVPGAPEIDALLPHLADGAAERD</sequence>
<name>A0AAX2SB22_KOCRH</name>
<dbReference type="PANTHER" id="PTHR43060">
    <property type="entry name" value="3-HYDROXYISOBUTYRATE DEHYDROGENASE-LIKE 1, MITOCHONDRIAL-RELATED"/>
    <property type="match status" value="1"/>
</dbReference>
<dbReference type="SUPFAM" id="SSF51735">
    <property type="entry name" value="NAD(P)-binding Rossmann-fold domains"/>
    <property type="match status" value="1"/>
</dbReference>
<evidence type="ECO:0000313" key="2">
    <source>
        <dbReference type="EMBL" id="TFH99877.1"/>
    </source>
</evidence>
<proteinExistence type="predicted"/>
<protein>
    <submittedName>
        <fullName evidence="2">NAD(P)-dependent oxidoreductase</fullName>
    </submittedName>
</protein>
<dbReference type="InterPro" id="IPR006115">
    <property type="entry name" value="6PGDH_NADP-bd"/>
</dbReference>
<feature type="domain" description="6-phosphogluconate dehydrogenase NADP-binding" evidence="1">
    <location>
        <begin position="7"/>
        <end position="79"/>
    </location>
</feature>
<keyword evidence="3" id="KW-1185">Reference proteome</keyword>
<dbReference type="Gene3D" id="3.40.50.720">
    <property type="entry name" value="NAD(P)-binding Rossmann-like Domain"/>
    <property type="match status" value="1"/>
</dbReference>
<reference evidence="2 3" key="1">
    <citation type="submission" date="2019-03" db="EMBL/GenBank/DDBJ databases">
        <title>Genome Sequencing and Assembly of Various Microbes Isolated from Alder Root Nodule.</title>
        <authorList>
            <person name="Swanson E."/>
            <person name="Sevigny J.L."/>
            <person name="Pesce C."/>
            <person name="Davis I."/>
            <person name="Kleiner V."/>
            <person name="Tisa L."/>
        </authorList>
    </citation>
    <scope>NUCLEOTIDE SEQUENCE [LARGE SCALE GENOMIC DNA]</scope>
    <source>
        <strain evidence="2 3">4R-31</strain>
    </source>
</reference>
<dbReference type="GO" id="GO:0050661">
    <property type="term" value="F:NADP binding"/>
    <property type="evidence" value="ECO:0007669"/>
    <property type="project" value="InterPro"/>
</dbReference>
<dbReference type="PANTHER" id="PTHR43060:SF15">
    <property type="entry name" value="3-HYDROXYISOBUTYRATE DEHYDROGENASE-LIKE 1, MITOCHONDRIAL-RELATED"/>
    <property type="match status" value="1"/>
</dbReference>